<keyword evidence="2" id="KW-1185">Reference proteome</keyword>
<proteinExistence type="predicted"/>
<protein>
    <recommendedName>
        <fullName evidence="3">Transposase</fullName>
    </recommendedName>
</protein>
<comment type="caution">
    <text evidence="1">The sequence shown here is derived from an EMBL/GenBank/DDBJ whole genome shotgun (WGS) entry which is preliminary data.</text>
</comment>
<evidence type="ECO:0008006" key="3">
    <source>
        <dbReference type="Google" id="ProtNLM"/>
    </source>
</evidence>
<dbReference type="AlphaFoldDB" id="A0A5C6F3K2"/>
<dbReference type="EMBL" id="SJPX01000002">
    <property type="protein sequence ID" value="TWU55715.1"/>
    <property type="molecule type" value="Genomic_DNA"/>
</dbReference>
<reference evidence="1 2" key="1">
    <citation type="submission" date="2019-02" db="EMBL/GenBank/DDBJ databases">
        <title>Deep-cultivation of Planctomycetes and their phenomic and genomic characterization uncovers novel biology.</title>
        <authorList>
            <person name="Wiegand S."/>
            <person name="Jogler M."/>
            <person name="Boedeker C."/>
            <person name="Pinto D."/>
            <person name="Vollmers J."/>
            <person name="Rivas-Marin E."/>
            <person name="Kohn T."/>
            <person name="Peeters S.H."/>
            <person name="Heuer A."/>
            <person name="Rast P."/>
            <person name="Oberbeckmann S."/>
            <person name="Bunk B."/>
            <person name="Jeske O."/>
            <person name="Meyerdierks A."/>
            <person name="Storesund J.E."/>
            <person name="Kallscheuer N."/>
            <person name="Luecker S."/>
            <person name="Lage O.M."/>
            <person name="Pohl T."/>
            <person name="Merkel B.J."/>
            <person name="Hornburger P."/>
            <person name="Mueller R.-W."/>
            <person name="Bruemmer F."/>
            <person name="Labrenz M."/>
            <person name="Spormann A.M."/>
            <person name="Op Den Camp H."/>
            <person name="Overmann J."/>
            <person name="Amann R."/>
            <person name="Jetten M.S.M."/>
            <person name="Mascher T."/>
            <person name="Medema M.H."/>
            <person name="Devos D.P."/>
            <person name="Kaster A.-K."/>
            <person name="Ovreas L."/>
            <person name="Rohde M."/>
            <person name="Galperin M.Y."/>
            <person name="Jogler C."/>
        </authorList>
    </citation>
    <scope>NUCLEOTIDE SEQUENCE [LARGE SCALE GENOMIC DNA]</scope>
    <source>
        <strain evidence="1 2">Poly59</strain>
    </source>
</reference>
<dbReference type="Proteomes" id="UP000317977">
    <property type="component" value="Unassembled WGS sequence"/>
</dbReference>
<sequence>MTRAEVYQHCGFSLKDRNQGKTRNSAASLGLRERLLTPYLPASRENTWLHLLRQMVNCAGK</sequence>
<name>A0A5C6F3K2_9BACT</name>
<organism evidence="1 2">
    <name type="scientific">Rubripirellula reticaptiva</name>
    <dbReference type="NCBI Taxonomy" id="2528013"/>
    <lineage>
        <taxon>Bacteria</taxon>
        <taxon>Pseudomonadati</taxon>
        <taxon>Planctomycetota</taxon>
        <taxon>Planctomycetia</taxon>
        <taxon>Pirellulales</taxon>
        <taxon>Pirellulaceae</taxon>
        <taxon>Rubripirellula</taxon>
    </lineage>
</organism>
<evidence type="ECO:0000313" key="1">
    <source>
        <dbReference type="EMBL" id="TWU55715.1"/>
    </source>
</evidence>
<evidence type="ECO:0000313" key="2">
    <source>
        <dbReference type="Proteomes" id="UP000317977"/>
    </source>
</evidence>
<accession>A0A5C6F3K2</accession>
<gene>
    <name evidence="1" type="ORF">Poly59_20150</name>
</gene>